<keyword evidence="3" id="KW-0206">Cytoskeleton</keyword>
<feature type="region of interest" description="Disordered" evidence="5">
    <location>
        <begin position="1681"/>
        <end position="1702"/>
    </location>
</feature>
<feature type="region of interest" description="Disordered" evidence="5">
    <location>
        <begin position="1193"/>
        <end position="1217"/>
    </location>
</feature>
<feature type="coiled-coil region" evidence="4">
    <location>
        <begin position="215"/>
        <end position="274"/>
    </location>
</feature>
<dbReference type="PANTHER" id="PTHR21553:SF26">
    <property type="entry name" value="ALMS MOTIF DOMAIN-CONTAINING PROTEIN"/>
    <property type="match status" value="1"/>
</dbReference>
<feature type="compositionally biased region" description="Basic and acidic residues" evidence="5">
    <location>
        <begin position="1451"/>
        <end position="1465"/>
    </location>
</feature>
<feature type="compositionally biased region" description="Basic and acidic residues" evidence="5">
    <location>
        <begin position="1681"/>
        <end position="1701"/>
    </location>
</feature>
<sequence>MRRKVAGRLRLSPNEEAQLLKEEHERRRKLRLQQVREQERNIALQIRQDVKQRRDEHLKQLAEELEAEWQKTQDEKIKALENLYLSSLRAVGEGHKEAKENEPDLEALAKQAEERKEAAKKRYKEALKKQKSQKEKSLREQTRRANARKHAFEVERERATRVASLPPPPPHPFENIDLKDVPAVKISDVDHFSISRHHIFDPHVDREMSTEQPDARLLAKEEAKQKEELQNDKERERREQLEKAYLRGKHALKMVRLARDKEKLMKELEQMQNVDLAHRRRIVSQMPPQLFEPSYRRVEIKEEWQRELECAFEDMYTGNMKMKGDLILHLDPQPLPALSEASQDDELELSQEPEPVCELSPKLANEIENDEPSGSEVDKTCQPSAKLALKKLLNKIRNQKDNWTSRCESEAQSDIGTIESGTISNEGEKADGLASMPEPESKQDPTAKPSEELPEILDHAIVAENELIKQAQEQTTKIRKELERFTQTAQQQLQQTTERKIQPEGDFLKAKVQEQDAKTEQECQTEQNVFDSVAHQKQEAEYKTDVALEPQVSWFPKEDDHLKRIHDCQQRLLVQNRMHQESVDEARRKLEEYQNKLQQRFQSVSRALLNPVDRLAHLNSLPAPLSQAQELHQPERMKATAYKPPETVSVQELAPSWPTNEEQGQAQPTVDSEKQMQANQRCFHLAQGSSSPQEKDKPDVLGTSVAHSLEFHKMSGSLSPRPEATSAITQPVACIPNARFVLPAGDAPGPSETLLSKTLMPDKPPAEKLLLPTFLKHQDIPGESRINTVSNQSRHLPLHSTSSSPPPIMAQIKGLQESSSASKKGRDVLSSCSDIVELRDHLLASSESIEVQQEHLKHLQEQLDEQRETLLFRQKIQEDVLLQRHAQLKEKMEQQQEALRDIIKRVSQLRPCSDVTEAKPDSLSLLSVLLNEAEDGNPKQVHFDDMNSQAESDSLFQEVNSVEQTGPFQSMWSREEKQRLSKPPLVKVKPGLNLEQHELSAIQELDTPRSDRFSTAEISGYKEHLTGDTFLTPQIDKLRPGKSPIESLQEEIDLLRTISMADDKELDSGQSPESVQGSCHDESMWKANALYDSVHSKEFISIDRNLSNYSADNGRRVTSPDPSLRPNSQVILSNAWSPSLLTPTTCTQQVAPGYFSSVTPSAANFIKNYNADNSLAGKDSCAAKEQISHFSFPAKESSSAPSFLQKSDDSSKHPSSRLSFEEMEYDGSKIQQIINKYRKDFSWSSLSNVSSGHDPAVGLDATDIERNFPNFHRELFQPLKPSSDFDLSSTLSQCRISHGSKDLSKVSDLSKSQDLTSSTIEEGRNSTLFLSRGNLSNSQLKEQSDERINQLRQAVQLVAEELSESLSLESNLHNSFGRSGAFSFNPEENLELNRDCVEDPETPETGSREDLQDDSDFRYFCSSVENFRSLTPVEDQTSTYEIIPSFGPKKSTHERTESAKEDRSSTTESLCFVELATMSFNKTNETGTRNRLIETDVAQYALNSMQEQSFPKAKVLLGWPQEMNSGSPFQNSAEENISQPAMFPQLNMDAIQAKSSDSRLSQYSVPVWETLTGRGIMEEPDLTLVSSNDISTAESELVPGDHLEVKDRPQSRGFFPLNPEMDEFLTQLDYPPVTPSPQNDPDINYQPRGVILSELAPVHGSLQESFLKQKKDFIERSLKRVEKVKNREQSSEKTQSKELPLKKPQLYKRKVNQAPLGAAVNLLKKGEEKKCLSLDRKVAAAQMQQRTSRLYNNLAEVKNRKEEKDRKENYAKNRERAKEFQKKTLEKLRARKINLKT</sequence>
<keyword evidence="2" id="KW-0963">Cytoplasm</keyword>
<feature type="compositionally biased region" description="Basic and acidic residues" evidence="5">
    <location>
        <begin position="124"/>
        <end position="143"/>
    </location>
</feature>
<dbReference type="RefSeq" id="XP_060542188.1">
    <property type="nucleotide sequence ID" value="XM_060686205.1"/>
</dbReference>
<feature type="compositionally biased region" description="Polar residues" evidence="5">
    <location>
        <begin position="401"/>
        <end position="425"/>
    </location>
</feature>
<feature type="coiled-coil region" evidence="4">
    <location>
        <begin position="576"/>
        <end position="603"/>
    </location>
</feature>
<name>A0ABM3Z1E1_PANGU</name>
<comment type="subcellular location">
    <subcellularLocation>
        <location evidence="1">Cytoplasm</location>
        <location evidence="1">Cytoskeleton</location>
        <location evidence="1">Microtubule organizing center</location>
        <location evidence="1">Centrosome</location>
    </subcellularLocation>
</comment>
<evidence type="ECO:0000259" key="6">
    <source>
        <dbReference type="Pfam" id="PF15309"/>
    </source>
</evidence>
<feature type="coiled-coil region" evidence="4">
    <location>
        <begin position="849"/>
        <end position="909"/>
    </location>
</feature>
<dbReference type="Proteomes" id="UP001652622">
    <property type="component" value="Unplaced"/>
</dbReference>
<dbReference type="GeneID" id="117660490"/>
<feature type="domain" description="ALMS motif" evidence="6">
    <location>
        <begin position="1659"/>
        <end position="1792"/>
    </location>
</feature>
<feature type="region of interest" description="Disordered" evidence="5">
    <location>
        <begin position="112"/>
        <end position="176"/>
    </location>
</feature>
<evidence type="ECO:0000313" key="7">
    <source>
        <dbReference type="Proteomes" id="UP001652622"/>
    </source>
</evidence>
<dbReference type="PANTHER" id="PTHR21553">
    <property type="entry name" value="ALMS1-RELATED"/>
    <property type="match status" value="1"/>
</dbReference>
<evidence type="ECO:0000313" key="8">
    <source>
        <dbReference type="RefSeq" id="XP_060542188.1"/>
    </source>
</evidence>
<protein>
    <submittedName>
        <fullName evidence="8">LOW QUALITY PROTEIN: centrosomal protein of 295 kDa</fullName>
    </submittedName>
</protein>
<feature type="compositionally biased region" description="Basic and acidic residues" evidence="5">
    <location>
        <begin position="439"/>
        <end position="450"/>
    </location>
</feature>
<proteinExistence type="predicted"/>
<feature type="coiled-coil region" evidence="4">
    <location>
        <begin position="468"/>
        <end position="499"/>
    </location>
</feature>
<evidence type="ECO:0000256" key="5">
    <source>
        <dbReference type="SAM" id="MobiDB-lite"/>
    </source>
</evidence>
<feature type="region of interest" description="Disordered" evidence="5">
    <location>
        <begin position="1759"/>
        <end position="1780"/>
    </location>
</feature>
<feature type="region of interest" description="Disordered" evidence="5">
    <location>
        <begin position="401"/>
        <end position="450"/>
    </location>
</feature>
<dbReference type="InterPro" id="IPR029299">
    <property type="entry name" value="ALMS_motif"/>
</dbReference>
<evidence type="ECO:0000256" key="2">
    <source>
        <dbReference type="ARBA" id="ARBA00022490"/>
    </source>
</evidence>
<reference evidence="8" key="1">
    <citation type="submission" date="2025-08" db="UniProtKB">
        <authorList>
            <consortium name="RefSeq"/>
        </authorList>
    </citation>
    <scope>IDENTIFICATION</scope>
    <source>
        <tissue evidence="8">Blood</tissue>
    </source>
</reference>
<gene>
    <name evidence="8" type="primary">CEP295</name>
</gene>
<keyword evidence="7" id="KW-1185">Reference proteome</keyword>
<feature type="region of interest" description="Disordered" evidence="5">
    <location>
        <begin position="1443"/>
        <end position="1466"/>
    </location>
</feature>
<dbReference type="Pfam" id="PF15309">
    <property type="entry name" value="ALMS_motif"/>
    <property type="match status" value="1"/>
</dbReference>
<organism evidence="7 8">
    <name type="scientific">Pantherophis guttatus</name>
    <name type="common">Corn snake</name>
    <name type="synonym">Elaphe guttata</name>
    <dbReference type="NCBI Taxonomy" id="94885"/>
    <lineage>
        <taxon>Eukaryota</taxon>
        <taxon>Metazoa</taxon>
        <taxon>Chordata</taxon>
        <taxon>Craniata</taxon>
        <taxon>Vertebrata</taxon>
        <taxon>Euteleostomi</taxon>
        <taxon>Lepidosauria</taxon>
        <taxon>Squamata</taxon>
        <taxon>Bifurcata</taxon>
        <taxon>Unidentata</taxon>
        <taxon>Episquamata</taxon>
        <taxon>Toxicofera</taxon>
        <taxon>Serpentes</taxon>
        <taxon>Colubroidea</taxon>
        <taxon>Colubridae</taxon>
        <taxon>Colubrinae</taxon>
        <taxon>Pantherophis</taxon>
    </lineage>
</organism>
<feature type="compositionally biased region" description="Polar residues" evidence="5">
    <location>
        <begin position="1196"/>
        <end position="1205"/>
    </location>
</feature>
<evidence type="ECO:0000256" key="3">
    <source>
        <dbReference type="ARBA" id="ARBA00023212"/>
    </source>
</evidence>
<accession>A0ABM3Z1E1</accession>
<feature type="compositionally biased region" description="Basic and acidic residues" evidence="5">
    <location>
        <begin position="150"/>
        <end position="160"/>
    </location>
</feature>
<evidence type="ECO:0000256" key="4">
    <source>
        <dbReference type="SAM" id="Coils"/>
    </source>
</evidence>
<evidence type="ECO:0000256" key="1">
    <source>
        <dbReference type="ARBA" id="ARBA00004300"/>
    </source>
</evidence>
<keyword evidence="4" id="KW-0175">Coiled coil</keyword>